<protein>
    <submittedName>
        <fullName evidence="1">Pyridoxamine 5'-phosphate oxidase family protein</fullName>
    </submittedName>
</protein>
<dbReference type="PANTHER" id="PTHR34071">
    <property type="entry name" value="5-NITROIMIDAZOLE ANTIBIOTICS RESISTANCE PROTEIN, NIMA-FAMILY-RELATED PROTEIN-RELATED"/>
    <property type="match status" value="1"/>
</dbReference>
<reference evidence="1 2" key="1">
    <citation type="submission" date="2023-04" db="EMBL/GenBank/DDBJ databases">
        <title>Fusibacter bizertensis strain WBS, isolated from littoral bottom sediments of the Arctic seas - biochemical and genomic analysis.</title>
        <authorList>
            <person name="Brioukhanov A.L."/>
        </authorList>
    </citation>
    <scope>NUCLEOTIDE SEQUENCE [LARGE SCALE GENOMIC DNA]</scope>
    <source>
        <strain evidence="1 2">WBS</strain>
    </source>
</reference>
<dbReference type="InterPro" id="IPR012349">
    <property type="entry name" value="Split_barrel_FMN-bd"/>
</dbReference>
<dbReference type="Proteomes" id="UP001158045">
    <property type="component" value="Unassembled WGS sequence"/>
</dbReference>
<dbReference type="Pfam" id="PF12900">
    <property type="entry name" value="Pyridox_ox_2"/>
    <property type="match status" value="1"/>
</dbReference>
<dbReference type="PANTHER" id="PTHR34071:SF2">
    <property type="entry name" value="FLAVIN-NUCLEOTIDE-BINDING PROTEIN"/>
    <property type="match status" value="1"/>
</dbReference>
<dbReference type="EMBL" id="JARYZI010000004">
    <property type="protein sequence ID" value="MDH8677974.1"/>
    <property type="molecule type" value="Genomic_DNA"/>
</dbReference>
<keyword evidence="2" id="KW-1185">Reference proteome</keyword>
<proteinExistence type="predicted"/>
<dbReference type="Gene3D" id="2.30.110.10">
    <property type="entry name" value="Electron Transport, Fmn-binding Protein, Chain A"/>
    <property type="match status" value="1"/>
</dbReference>
<dbReference type="SUPFAM" id="SSF50475">
    <property type="entry name" value="FMN-binding split barrel"/>
    <property type="match status" value="1"/>
</dbReference>
<dbReference type="InterPro" id="IPR024747">
    <property type="entry name" value="Pyridox_Oxase-rel"/>
</dbReference>
<dbReference type="RefSeq" id="WP_281093803.1">
    <property type="nucleotide sequence ID" value="NZ_JARYZI010000004.1"/>
</dbReference>
<evidence type="ECO:0000313" key="2">
    <source>
        <dbReference type="Proteomes" id="UP001158045"/>
    </source>
</evidence>
<sequence>MFRPMRKTKKEMPLERIEKLISEGEYGVLAVIDTNGYPYSIPVNYVADAKNIYIHCATEGMKIDAILANDKVSFTIVGRHSVVAKRFSSDFESVVCFGKARFIDDEVEKLEILKSFIVKYAPDFQESGFKYASTDHMKTSIIAIEIEHKTGKTTLDL</sequence>
<comment type="caution">
    <text evidence="1">The sequence shown here is derived from an EMBL/GenBank/DDBJ whole genome shotgun (WGS) entry which is preliminary data.</text>
</comment>
<accession>A0ABT6NC23</accession>
<evidence type="ECO:0000313" key="1">
    <source>
        <dbReference type="EMBL" id="MDH8677974.1"/>
    </source>
</evidence>
<name>A0ABT6NC23_9FIRM</name>
<organism evidence="1 2">
    <name type="scientific">Fusibacter bizertensis</name>
    <dbReference type="NCBI Taxonomy" id="1488331"/>
    <lineage>
        <taxon>Bacteria</taxon>
        <taxon>Bacillati</taxon>
        <taxon>Bacillota</taxon>
        <taxon>Clostridia</taxon>
        <taxon>Eubacteriales</taxon>
        <taxon>Eubacteriales Family XII. Incertae Sedis</taxon>
        <taxon>Fusibacter</taxon>
    </lineage>
</organism>
<gene>
    <name evidence="1" type="ORF">QE109_07430</name>
</gene>